<name>A0A4Y2VAN1_ARAVE</name>
<keyword evidence="3" id="KW-1185">Reference proteome</keyword>
<gene>
    <name evidence="1" type="ORF">AVEN_119672_1</name>
    <name evidence="2" type="ORF">AVEN_210079_1</name>
</gene>
<sequence length="117" mass="12926">MCPLTTLDAAGIACVRDAHCAPKTNVLTSPKRLPSWRCITAVGDSVSVDKQGGLVQVPSFVMKKFIIYSNSHLHHYAPYAKLKKPWSTCFFNVNVLNIKQTFSCGDGLPPTFFSMDF</sequence>
<protein>
    <submittedName>
        <fullName evidence="1">Uncharacterized protein</fullName>
    </submittedName>
</protein>
<evidence type="ECO:0000313" key="1">
    <source>
        <dbReference type="EMBL" id="GBO20770.1"/>
    </source>
</evidence>
<evidence type="ECO:0000313" key="3">
    <source>
        <dbReference type="Proteomes" id="UP000499080"/>
    </source>
</evidence>
<organism evidence="1 3">
    <name type="scientific">Araneus ventricosus</name>
    <name type="common">Orbweaver spider</name>
    <name type="synonym">Epeira ventricosa</name>
    <dbReference type="NCBI Taxonomy" id="182803"/>
    <lineage>
        <taxon>Eukaryota</taxon>
        <taxon>Metazoa</taxon>
        <taxon>Ecdysozoa</taxon>
        <taxon>Arthropoda</taxon>
        <taxon>Chelicerata</taxon>
        <taxon>Arachnida</taxon>
        <taxon>Araneae</taxon>
        <taxon>Araneomorphae</taxon>
        <taxon>Entelegynae</taxon>
        <taxon>Araneoidea</taxon>
        <taxon>Araneidae</taxon>
        <taxon>Araneus</taxon>
    </lineage>
</organism>
<dbReference type="EMBL" id="BGPR01044090">
    <property type="protein sequence ID" value="GBO20781.1"/>
    <property type="molecule type" value="Genomic_DNA"/>
</dbReference>
<reference evidence="1 3" key="1">
    <citation type="journal article" date="2019" name="Sci. Rep.">
        <title>Orb-weaving spider Araneus ventricosus genome elucidates the spidroin gene catalogue.</title>
        <authorList>
            <person name="Kono N."/>
            <person name="Nakamura H."/>
            <person name="Ohtoshi R."/>
            <person name="Moran D.A.P."/>
            <person name="Shinohara A."/>
            <person name="Yoshida Y."/>
            <person name="Fujiwara M."/>
            <person name="Mori M."/>
            <person name="Tomita M."/>
            <person name="Arakawa K."/>
        </authorList>
    </citation>
    <scope>NUCLEOTIDE SEQUENCE [LARGE SCALE GENOMIC DNA]</scope>
</reference>
<proteinExistence type="predicted"/>
<comment type="caution">
    <text evidence="1">The sequence shown here is derived from an EMBL/GenBank/DDBJ whole genome shotgun (WGS) entry which is preliminary data.</text>
</comment>
<dbReference type="Proteomes" id="UP000499080">
    <property type="component" value="Unassembled WGS sequence"/>
</dbReference>
<dbReference type="AlphaFoldDB" id="A0A4Y2VAN1"/>
<evidence type="ECO:0000313" key="2">
    <source>
        <dbReference type="EMBL" id="GBO20781.1"/>
    </source>
</evidence>
<dbReference type="EMBL" id="BGPR01044085">
    <property type="protein sequence ID" value="GBO20770.1"/>
    <property type="molecule type" value="Genomic_DNA"/>
</dbReference>
<accession>A0A4Y2VAN1</accession>